<accession>A0A0H5NH18</accession>
<proteinExistence type="inferred from homology"/>
<dbReference type="Pfam" id="PF08327">
    <property type="entry name" value="AHSA1"/>
    <property type="match status" value="1"/>
</dbReference>
<dbReference type="AlphaFoldDB" id="A0A0H5NH18"/>
<protein>
    <submittedName>
        <fullName evidence="3">Activator of Hsp90 ATPase homolog 1-like protein</fullName>
    </submittedName>
</protein>
<sequence length="321" mass="34931">MTDPRAHLHTLDGAPTLRMERRFAHPPEKVWRAISDPREMAAWFPATVDTEVRPGATMRFTFADAPDTTDATSEGEVLEVDPPKVYMFRWNRDVLRFELVPDGAGTLLVFTHVLGGGAAGRRGAARTAVGWDRCLAALAAALDGAAPAMTEGAWLADLEHYIAAFGLDTGTCETTADGYVLRFDRDMMWQPVETLWGLLVEDGAPAVGEAAPLRATNQHVEAGPLTVVEPPTALAYEWRHDGTAAGVVRFEFHADPDLGVHVALTQTVPRELASARAELLAAWHVHLELFFAASQGEVRCPWPADRVAALTDRYEADLAST</sequence>
<evidence type="ECO:0000256" key="1">
    <source>
        <dbReference type="ARBA" id="ARBA00006817"/>
    </source>
</evidence>
<dbReference type="KEGG" id="nfr:ERS450000_00979"/>
<evidence type="ECO:0000259" key="2">
    <source>
        <dbReference type="Pfam" id="PF08327"/>
    </source>
</evidence>
<dbReference type="InterPro" id="IPR023393">
    <property type="entry name" value="START-like_dom_sf"/>
</dbReference>
<feature type="domain" description="Activator of Hsp90 ATPase homologue 1/2-like C-terminal" evidence="2">
    <location>
        <begin position="25"/>
        <end position="142"/>
    </location>
</feature>
<organism evidence="3 4">
    <name type="scientific">Nocardia farcinica</name>
    <dbReference type="NCBI Taxonomy" id="37329"/>
    <lineage>
        <taxon>Bacteria</taxon>
        <taxon>Bacillati</taxon>
        <taxon>Actinomycetota</taxon>
        <taxon>Actinomycetes</taxon>
        <taxon>Mycobacteriales</taxon>
        <taxon>Nocardiaceae</taxon>
        <taxon>Nocardia</taxon>
    </lineage>
</organism>
<dbReference type="Gene3D" id="3.30.530.20">
    <property type="match status" value="2"/>
</dbReference>
<dbReference type="Proteomes" id="UP000057820">
    <property type="component" value="Chromosome 1"/>
</dbReference>
<gene>
    <name evidence="3" type="ORF">ERS450000_00979</name>
</gene>
<dbReference type="RefSeq" id="WP_060590781.1">
    <property type="nucleotide sequence ID" value="NZ_CP031418.1"/>
</dbReference>
<comment type="similarity">
    <text evidence="1">Belongs to the AHA1 family.</text>
</comment>
<evidence type="ECO:0000313" key="4">
    <source>
        <dbReference type="Proteomes" id="UP000057820"/>
    </source>
</evidence>
<evidence type="ECO:0000313" key="3">
    <source>
        <dbReference type="EMBL" id="CRY74818.1"/>
    </source>
</evidence>
<name>A0A0H5NH18_NOCFR</name>
<dbReference type="InterPro" id="IPR013538">
    <property type="entry name" value="ASHA1/2-like_C"/>
</dbReference>
<reference evidence="4" key="1">
    <citation type="submission" date="2015-03" db="EMBL/GenBank/DDBJ databases">
        <authorList>
            <consortium name="Pathogen Informatics"/>
        </authorList>
    </citation>
    <scope>NUCLEOTIDE SEQUENCE [LARGE SCALE GENOMIC DNA]</scope>
    <source>
        <strain evidence="4">NCTC11134</strain>
    </source>
</reference>
<dbReference type="EMBL" id="LN868938">
    <property type="protein sequence ID" value="CRY74818.1"/>
    <property type="molecule type" value="Genomic_DNA"/>
</dbReference>
<dbReference type="SUPFAM" id="SSF55961">
    <property type="entry name" value="Bet v1-like"/>
    <property type="match status" value="2"/>
</dbReference>